<reference evidence="15" key="1">
    <citation type="submission" date="2015-07" db="EMBL/GenBank/DDBJ databases">
        <authorList>
            <consortium name="Consortium for Microbial Forensics and Genomics (microFORGE)"/>
            <person name="Knight B.M."/>
            <person name="Roberts D.P."/>
            <person name="Lin D."/>
            <person name="Hari K."/>
            <person name="Fletcher J."/>
            <person name="Melcher U."/>
            <person name="Blagden T."/>
            <person name="Winegar R.A."/>
        </authorList>
    </citation>
    <scope>NUCLEOTIDE SEQUENCE [LARGE SCALE GENOMIC DNA]</scope>
    <source>
        <strain evidence="15">NRRL B-1447</strain>
    </source>
</reference>
<accession>A0A0L8MAD8</accession>
<dbReference type="Proteomes" id="UP000037084">
    <property type="component" value="Unassembled WGS sequence"/>
</dbReference>
<organism evidence="14 15">
    <name type="scientific">Streptomyces virginiae</name>
    <name type="common">Streptomyces cinnamonensis</name>
    <dbReference type="NCBI Taxonomy" id="1961"/>
    <lineage>
        <taxon>Bacteria</taxon>
        <taxon>Bacillati</taxon>
        <taxon>Actinomycetota</taxon>
        <taxon>Actinomycetes</taxon>
        <taxon>Kitasatosporales</taxon>
        <taxon>Streptomycetaceae</taxon>
        <taxon>Streptomyces</taxon>
    </lineage>
</organism>
<evidence type="ECO:0000256" key="11">
    <source>
        <dbReference type="SAM" id="Phobius"/>
    </source>
</evidence>
<dbReference type="PATRIC" id="fig|1961.12.peg.5423"/>
<dbReference type="GO" id="GO:0005886">
    <property type="term" value="C:plasma membrane"/>
    <property type="evidence" value="ECO:0007669"/>
    <property type="project" value="UniProtKB-SubCell"/>
</dbReference>
<dbReference type="InterPro" id="IPR051474">
    <property type="entry name" value="Anti-sigma-K/W_factor"/>
</dbReference>
<dbReference type="AlphaFoldDB" id="A0A0L8MAD8"/>
<name>A0A0L8MAD8_STRVG</name>
<evidence type="ECO:0000256" key="9">
    <source>
        <dbReference type="ARBA" id="ARBA00029829"/>
    </source>
</evidence>
<evidence type="ECO:0000256" key="4">
    <source>
        <dbReference type="ARBA" id="ARBA00022692"/>
    </source>
</evidence>
<dbReference type="GO" id="GO:0006417">
    <property type="term" value="P:regulation of translation"/>
    <property type="evidence" value="ECO:0007669"/>
    <property type="project" value="TreeGrafter"/>
</dbReference>
<gene>
    <name evidence="14" type="ORF">ADK75_24185</name>
</gene>
<dbReference type="EMBL" id="LGUV01000340">
    <property type="protein sequence ID" value="KOG47274.1"/>
    <property type="molecule type" value="Genomic_DNA"/>
</dbReference>
<dbReference type="Gene3D" id="1.10.10.1320">
    <property type="entry name" value="Anti-sigma factor, zinc-finger domain"/>
    <property type="match status" value="1"/>
</dbReference>
<dbReference type="RefSeq" id="WP_053173834.1">
    <property type="nucleotide sequence ID" value="NZ_LGUV01000340.1"/>
</dbReference>
<dbReference type="InterPro" id="IPR041916">
    <property type="entry name" value="Anti_sigma_zinc_sf"/>
</dbReference>
<feature type="domain" description="Anti-sigma K factor RskA C-terminal" evidence="12">
    <location>
        <begin position="107"/>
        <end position="242"/>
    </location>
</feature>
<evidence type="ECO:0000259" key="13">
    <source>
        <dbReference type="Pfam" id="PF13490"/>
    </source>
</evidence>
<evidence type="ECO:0000256" key="1">
    <source>
        <dbReference type="ARBA" id="ARBA00004167"/>
    </source>
</evidence>
<feature type="transmembrane region" description="Helical" evidence="11">
    <location>
        <begin position="99"/>
        <end position="119"/>
    </location>
</feature>
<keyword evidence="3" id="KW-1003">Cell membrane</keyword>
<evidence type="ECO:0000256" key="2">
    <source>
        <dbReference type="ARBA" id="ARBA00004236"/>
    </source>
</evidence>
<proteinExistence type="predicted"/>
<dbReference type="InterPro" id="IPR027383">
    <property type="entry name" value="Znf_put"/>
</dbReference>
<feature type="domain" description="Putative zinc-finger" evidence="13">
    <location>
        <begin position="13"/>
        <end position="39"/>
    </location>
</feature>
<dbReference type="PANTHER" id="PTHR37461:SF1">
    <property type="entry name" value="ANTI-SIGMA-K FACTOR RSKA"/>
    <property type="match status" value="1"/>
</dbReference>
<evidence type="ECO:0000256" key="10">
    <source>
        <dbReference type="ARBA" id="ARBA00030803"/>
    </source>
</evidence>
<evidence type="ECO:0000256" key="5">
    <source>
        <dbReference type="ARBA" id="ARBA00022989"/>
    </source>
</evidence>
<evidence type="ECO:0000256" key="8">
    <source>
        <dbReference type="ARBA" id="ARBA00023163"/>
    </source>
</evidence>
<keyword evidence="8" id="KW-0804">Transcription</keyword>
<evidence type="ECO:0000259" key="12">
    <source>
        <dbReference type="Pfam" id="PF10099"/>
    </source>
</evidence>
<dbReference type="OrthoDB" id="153510at2"/>
<sequence>MSHRRTDLHTLTAAYALDALEPAEREAFTPHLAACEACRRETAEFRATAARMAAAVAEAPPIAMRQRTMAAVDAVRQLPPRVAAGAPAPALRRSLRRRAVPLALVAGLAVAVAFAGLTARQHQEGDDLAHRARQAEQRLDAVSAVLAAPDARAVHGRAGNGALGTVIASDQLDQAVFAAAGLPVPAAGQTYQLWLAHDGTMRPAGFIHGDGAVLMDGSPSGATAVGLTLEPAEGSAQPTTTPLLLMPLTT</sequence>
<evidence type="ECO:0000256" key="3">
    <source>
        <dbReference type="ARBA" id="ARBA00022475"/>
    </source>
</evidence>
<evidence type="ECO:0000256" key="7">
    <source>
        <dbReference type="ARBA" id="ARBA00023136"/>
    </source>
</evidence>
<comment type="caution">
    <text evidence="14">The sequence shown here is derived from an EMBL/GenBank/DDBJ whole genome shotgun (WGS) entry which is preliminary data.</text>
</comment>
<dbReference type="Pfam" id="PF10099">
    <property type="entry name" value="RskA_C"/>
    <property type="match status" value="1"/>
</dbReference>
<dbReference type="GO" id="GO:0016989">
    <property type="term" value="F:sigma factor antagonist activity"/>
    <property type="evidence" value="ECO:0007669"/>
    <property type="project" value="TreeGrafter"/>
</dbReference>
<evidence type="ECO:0000256" key="6">
    <source>
        <dbReference type="ARBA" id="ARBA00023015"/>
    </source>
</evidence>
<protein>
    <recommendedName>
        <fullName evidence="10">Regulator of SigK</fullName>
    </recommendedName>
    <alternativeName>
        <fullName evidence="9">Sigma-K anti-sigma factor RskA</fullName>
    </alternativeName>
</protein>
<keyword evidence="4 11" id="KW-0812">Transmembrane</keyword>
<dbReference type="Pfam" id="PF13490">
    <property type="entry name" value="zf-HC2"/>
    <property type="match status" value="1"/>
</dbReference>
<keyword evidence="7 11" id="KW-0472">Membrane</keyword>
<keyword evidence="6" id="KW-0805">Transcription regulation</keyword>
<keyword evidence="5 11" id="KW-1133">Transmembrane helix</keyword>
<evidence type="ECO:0000313" key="15">
    <source>
        <dbReference type="Proteomes" id="UP000037084"/>
    </source>
</evidence>
<dbReference type="PANTHER" id="PTHR37461">
    <property type="entry name" value="ANTI-SIGMA-K FACTOR RSKA"/>
    <property type="match status" value="1"/>
</dbReference>
<comment type="subcellular location">
    <subcellularLocation>
        <location evidence="2">Cell membrane</location>
    </subcellularLocation>
    <subcellularLocation>
        <location evidence="1">Membrane</location>
        <topology evidence="1">Single-pass membrane protein</topology>
    </subcellularLocation>
</comment>
<evidence type="ECO:0000313" key="14">
    <source>
        <dbReference type="EMBL" id="KOG47274.1"/>
    </source>
</evidence>
<dbReference type="InterPro" id="IPR018764">
    <property type="entry name" value="RskA_C"/>
</dbReference>